<evidence type="ECO:0000259" key="8">
    <source>
        <dbReference type="Pfam" id="PF07282"/>
    </source>
</evidence>
<protein>
    <recommendedName>
        <fullName evidence="12">Transposase</fullName>
    </recommendedName>
</protein>
<evidence type="ECO:0000259" key="9">
    <source>
        <dbReference type="Pfam" id="PF12323"/>
    </source>
</evidence>
<organism evidence="10 11">
    <name type="scientific">Limosilactobacillus reuteri</name>
    <name type="common">Lactobacillus reuteri</name>
    <dbReference type="NCBI Taxonomy" id="1598"/>
    <lineage>
        <taxon>Bacteria</taxon>
        <taxon>Bacillati</taxon>
        <taxon>Bacillota</taxon>
        <taxon>Bacilli</taxon>
        <taxon>Lactobacillales</taxon>
        <taxon>Lactobacillaceae</taxon>
        <taxon>Limosilactobacillus</taxon>
    </lineage>
</organism>
<dbReference type="EMBL" id="MWVS01000120">
    <property type="protein sequence ID" value="OPG87588.1"/>
    <property type="molecule type" value="Genomic_DNA"/>
</dbReference>
<reference evidence="10 11" key="1">
    <citation type="submission" date="2017-03" db="EMBL/GenBank/DDBJ databases">
        <title>Antibiotic resistance of probiotic microorganisms.</title>
        <authorList>
            <person name="Sanudo A.I."/>
            <person name="Olivares M."/>
            <person name="Banuelos O."/>
        </authorList>
    </citation>
    <scope>NUCLEOTIDE SEQUENCE [LARGE SCALE GENOMIC DNA]</scope>
    <source>
        <strain evidence="10 11">CECT8605</strain>
    </source>
</reference>
<feature type="domain" description="Probable transposase IS891/IS1136/IS1341" evidence="7">
    <location>
        <begin position="266"/>
        <end position="379"/>
    </location>
</feature>
<evidence type="ECO:0000256" key="4">
    <source>
        <dbReference type="ARBA" id="ARBA00022833"/>
    </source>
</evidence>
<dbReference type="InterPro" id="IPR010095">
    <property type="entry name" value="Cas12f1-like_TNB"/>
</dbReference>
<sequence>MSKERPTMAEMPYHFGIKMRCYPSTKQMQMIQKGIDASRFTYNEMVARNQDAYDCERLSEASLDPWFLFRTKDRFWEFWRHRGQLNDVNHRGEWKDMPLYATTLTRLVKLPLMANFYRACVKTQKTIKARYAWLQDKLIHSATLSMSMKSYSAAWNLWRKANKGKIGTPRFKRKDWFGAGTMQLSNSYASNQPIDMYSGYVKVLDNKHVQLPKLGRIRVSHLAHFMNVHDGSQIRIGTVTVTKDNLGYYWVSFQLGSKVPFVKSFKKTNSQLGIDLNIDNFLTDSNGNVVENPKFYRTAEKYLKNTKRKLSRRYLRTKKEKRSLRNSKNYLKQRLLVAKKMKRISNRRNSFLDNLSLALIKNHDLVVAENLQSKNMLKNHALAKSIADVGWRTFIQKLTYKSELYGKTFLAIDPKNTTQTCNDCGYVMGSDDKSERLSLRNREWICLNCGEFHIRDHNAAKNILQKGQLALA</sequence>
<evidence type="ECO:0000256" key="6">
    <source>
        <dbReference type="ARBA" id="ARBA00023172"/>
    </source>
</evidence>
<keyword evidence="5" id="KW-0238">DNA-binding</keyword>
<dbReference type="AlphaFoldDB" id="A0A1V4FJH3"/>
<evidence type="ECO:0000256" key="3">
    <source>
        <dbReference type="ARBA" id="ARBA00022723"/>
    </source>
</evidence>
<dbReference type="GO" id="GO:0046872">
    <property type="term" value="F:metal ion binding"/>
    <property type="evidence" value="ECO:0007669"/>
    <property type="project" value="UniProtKB-KW"/>
</dbReference>
<proteinExistence type="inferred from homology"/>
<name>A0A1V4FJH3_LIMRT</name>
<dbReference type="Proteomes" id="UP000189795">
    <property type="component" value="Unassembled WGS sequence"/>
</dbReference>
<accession>A0A1V4FJH3</accession>
<evidence type="ECO:0000256" key="2">
    <source>
        <dbReference type="ARBA" id="ARBA00022578"/>
    </source>
</evidence>
<feature type="domain" description="Cas12f1-like TNB" evidence="8">
    <location>
        <begin position="391"/>
        <end position="463"/>
    </location>
</feature>
<gene>
    <name evidence="10" type="ORF">B5D07_10010</name>
</gene>
<evidence type="ECO:0000256" key="1">
    <source>
        <dbReference type="ARBA" id="ARBA00008761"/>
    </source>
</evidence>
<dbReference type="InterPro" id="IPR001959">
    <property type="entry name" value="Transposase"/>
</dbReference>
<dbReference type="GO" id="GO:0032196">
    <property type="term" value="P:transposition"/>
    <property type="evidence" value="ECO:0007669"/>
    <property type="project" value="UniProtKB-KW"/>
</dbReference>
<keyword evidence="4" id="KW-0862">Zinc</keyword>
<evidence type="ECO:0008006" key="12">
    <source>
        <dbReference type="Google" id="ProtNLM"/>
    </source>
</evidence>
<dbReference type="GO" id="GO:0003677">
    <property type="term" value="F:DNA binding"/>
    <property type="evidence" value="ECO:0007669"/>
    <property type="project" value="UniProtKB-KW"/>
</dbReference>
<keyword evidence="3" id="KW-0479">Metal-binding</keyword>
<evidence type="ECO:0000313" key="11">
    <source>
        <dbReference type="Proteomes" id="UP000189795"/>
    </source>
</evidence>
<dbReference type="NCBIfam" id="NF040570">
    <property type="entry name" value="guided_TnpB"/>
    <property type="match status" value="1"/>
</dbReference>
<feature type="domain" description="Transposase putative helix-turn-helix" evidence="9">
    <location>
        <begin position="14"/>
        <end position="56"/>
    </location>
</feature>
<dbReference type="Pfam" id="PF07282">
    <property type="entry name" value="Cas12f1-like_TNB"/>
    <property type="match status" value="1"/>
</dbReference>
<dbReference type="Pfam" id="PF12323">
    <property type="entry name" value="HTH_OrfB_IS605"/>
    <property type="match status" value="1"/>
</dbReference>
<keyword evidence="2" id="KW-0815">Transposition</keyword>
<keyword evidence="6" id="KW-0233">DNA recombination</keyword>
<dbReference type="InterPro" id="IPR021027">
    <property type="entry name" value="Transposase_put_HTH"/>
</dbReference>
<evidence type="ECO:0000313" key="10">
    <source>
        <dbReference type="EMBL" id="OPG87588.1"/>
    </source>
</evidence>
<evidence type="ECO:0000259" key="7">
    <source>
        <dbReference type="Pfam" id="PF01385"/>
    </source>
</evidence>
<dbReference type="Pfam" id="PF01385">
    <property type="entry name" value="OrfB_IS605"/>
    <property type="match status" value="1"/>
</dbReference>
<dbReference type="GO" id="GO:0006310">
    <property type="term" value="P:DNA recombination"/>
    <property type="evidence" value="ECO:0007669"/>
    <property type="project" value="UniProtKB-KW"/>
</dbReference>
<comment type="similarity">
    <text evidence="1">In the C-terminal section; belongs to the transposase 35 family.</text>
</comment>
<comment type="caution">
    <text evidence="10">The sequence shown here is derived from an EMBL/GenBank/DDBJ whole genome shotgun (WGS) entry which is preliminary data.</text>
</comment>
<dbReference type="RefSeq" id="WP_079376253.1">
    <property type="nucleotide sequence ID" value="NZ_MWVS01000120.1"/>
</dbReference>
<evidence type="ECO:0000256" key="5">
    <source>
        <dbReference type="ARBA" id="ARBA00023125"/>
    </source>
</evidence>